<evidence type="ECO:0000256" key="6">
    <source>
        <dbReference type="SAM" id="MobiDB-lite"/>
    </source>
</evidence>
<dbReference type="Gene3D" id="1.25.10.10">
    <property type="entry name" value="Leucine-rich Repeat Variant"/>
    <property type="match status" value="1"/>
</dbReference>
<organism evidence="7 8">
    <name type="scientific">Leishmania braziliensis MHOM/BR/75/M2904</name>
    <dbReference type="NCBI Taxonomy" id="420245"/>
    <lineage>
        <taxon>Eukaryota</taxon>
        <taxon>Discoba</taxon>
        <taxon>Euglenozoa</taxon>
        <taxon>Kinetoplastea</taxon>
        <taxon>Metakinetoplastina</taxon>
        <taxon>Trypanosomatida</taxon>
        <taxon>Trypanosomatidae</taxon>
        <taxon>Leishmaniinae</taxon>
        <taxon>Leishmania</taxon>
        <taxon>Leishmania braziliensis species complex</taxon>
    </lineage>
</organism>
<evidence type="ECO:0000313" key="8">
    <source>
        <dbReference type="Proteomes" id="UP000319462"/>
    </source>
</evidence>
<evidence type="ECO:0000313" key="7">
    <source>
        <dbReference type="EMBL" id="SYZ69517.1"/>
    </source>
</evidence>
<evidence type="ECO:0000256" key="1">
    <source>
        <dbReference type="ARBA" id="ARBA00004496"/>
    </source>
</evidence>
<dbReference type="InterPro" id="IPR016024">
    <property type="entry name" value="ARM-type_fold"/>
</dbReference>
<dbReference type="Pfam" id="PF13513">
    <property type="entry name" value="HEAT_EZ"/>
    <property type="match status" value="1"/>
</dbReference>
<sequence length="948" mass="102975">MASLAPQILAALASASSPVTERRQEGDAQLQQLKLNATVYFSSCAEIFVSQQADLRGRQLVGFQLKNSLADPACAQNTQLQLAVCEHAVADPQRIIRNVAGSIISVAVREGLWPAEPVVRQLGTILTQRSNELGAVHGAIRALSYIVDDAVSLLDVAGLTKPVLFAALPYLTSTAFGTTGADALEIRVKAFEVVALILEHAGMDFESSSYQSLQGGIIGVVQACFDNLKAPLSQAIATQCIRCLALSLTFYRDIDDDLFEQIGQLMYQATTAGNGAAPANAEEESLRIEATEFWRAILHFPHFAQVAQSTVVQIIPVIINSMIYSEMEIGMLQASAEDWQVPDKIDSIRPRHYKEHSKTTGGGGDDQEEDDGDDDDEVEEWNLRRVSALTLDELSQYYGDLVLLPVLSCVEGMIRSGPANWRQQEAGVLAIGAFCEGCYDSLEQFLPDICPMLLQLLESADTHFLVVSISLWSCTRLGSYFLSSDSLMGRLMACILRKMENPSKMVQGAAVEALRSMLEMAEEGKVDVATPAIVRTIATCFGAYQLKNRVLLLEAVQSVCQTLGTAVRSSEELISTLLAPLGQLWSQTLNDSPLLWSLFDCMATVCSTLGPAMQPMTAEIFNRSFSLLREHLQHRHAALQSGDIPPDEEFIVTSSILLSGLFDAMGSGLEPLVAQNEPVFMQLTLSMLSDASPHIRQNGFCLASDVARTCPMHLQQVLPQFCDLAVQNVTLADESCYAVVSNVAWAVCNLLEHQVDGTGAPTMQASPAMPHLFGLFAKLLGQTNITSDMRNMAENVSLCLGVMLYVDADVESKAGCSVELFAGAFCRFVRNVRESSSLLEAGTNGFLTAIQQKPSIVLTNLVLFCDLGCSVAVEGIEASRMIRDLLSNALRANPDAWCQALGSARSRHARSCTSGTAFSRVGKPERSVVVEWDVYRRRQLISQGGKGR</sequence>
<dbReference type="InterPro" id="IPR011989">
    <property type="entry name" value="ARM-like"/>
</dbReference>
<proteinExistence type="predicted"/>
<evidence type="ECO:0000256" key="2">
    <source>
        <dbReference type="ARBA" id="ARBA00022448"/>
    </source>
</evidence>
<name>A0A3P3ZHB3_LEIBR</name>
<keyword evidence="3" id="KW-0963">Cytoplasm</keyword>
<evidence type="ECO:0000256" key="5">
    <source>
        <dbReference type="ARBA" id="ARBA00022927"/>
    </source>
</evidence>
<evidence type="ECO:0000256" key="4">
    <source>
        <dbReference type="ARBA" id="ARBA00022737"/>
    </source>
</evidence>
<comment type="subcellular location">
    <subcellularLocation>
        <location evidence="1">Cytoplasm</location>
    </subcellularLocation>
</comment>
<protein>
    <submittedName>
        <fullName evidence="7">Importin_1</fullName>
    </submittedName>
</protein>
<evidence type="ECO:0000256" key="3">
    <source>
        <dbReference type="ARBA" id="ARBA00022490"/>
    </source>
</evidence>
<dbReference type="Proteomes" id="UP000319462">
    <property type="component" value="Chromosome 34"/>
</dbReference>
<dbReference type="GO" id="GO:0006606">
    <property type="term" value="P:protein import into nucleus"/>
    <property type="evidence" value="ECO:0007669"/>
    <property type="project" value="InterPro"/>
</dbReference>
<keyword evidence="4" id="KW-0677">Repeat</keyword>
<dbReference type="SUPFAM" id="SSF48371">
    <property type="entry name" value="ARM repeat"/>
    <property type="match status" value="1"/>
</dbReference>
<gene>
    <name evidence="7" type="ORF">LBRM2904_34.2220</name>
</gene>
<feature type="region of interest" description="Disordered" evidence="6">
    <location>
        <begin position="350"/>
        <end position="376"/>
    </location>
</feature>
<dbReference type="PANTHER" id="PTHR10527">
    <property type="entry name" value="IMPORTIN BETA"/>
    <property type="match status" value="1"/>
</dbReference>
<dbReference type="AlphaFoldDB" id="A0A3P3ZHB3"/>
<dbReference type="InterPro" id="IPR040122">
    <property type="entry name" value="Importin_beta"/>
</dbReference>
<dbReference type="GO" id="GO:0005737">
    <property type="term" value="C:cytoplasm"/>
    <property type="evidence" value="ECO:0007669"/>
    <property type="project" value="UniProtKB-SubCell"/>
</dbReference>
<reference evidence="7 8" key="1">
    <citation type="submission" date="2018-09" db="EMBL/GenBank/DDBJ databases">
        <authorList>
            <person name="Peiro R."/>
            <person name="Begona"/>
            <person name="Cbmso G."/>
            <person name="Lopez M."/>
            <person name="Gonzalez S."/>
        </authorList>
    </citation>
    <scope>NUCLEOTIDE SEQUENCE [LARGE SCALE GENOMIC DNA]</scope>
</reference>
<keyword evidence="5" id="KW-0653">Protein transport</keyword>
<dbReference type="EMBL" id="LS997633">
    <property type="protein sequence ID" value="SYZ69517.1"/>
    <property type="molecule type" value="Genomic_DNA"/>
</dbReference>
<accession>A0A3P3ZHB3</accession>
<feature type="compositionally biased region" description="Acidic residues" evidence="6">
    <location>
        <begin position="365"/>
        <end position="376"/>
    </location>
</feature>
<keyword evidence="2" id="KW-0813">Transport</keyword>